<dbReference type="Proteomes" id="UP000252038">
    <property type="component" value="Chromosome"/>
</dbReference>
<reference evidence="2 3" key="1">
    <citation type="submission" date="2018-05" db="EMBL/GenBank/DDBJ databases">
        <title>Genome sequencing, assembly and analysis of the novel insecticidal bacterium, Chromobacterium phragmitis.</title>
        <authorList>
            <person name="Sparks M.E."/>
            <person name="Blackburn M.B."/>
            <person name="Gundersen-Rindal D.E."/>
        </authorList>
    </citation>
    <scope>NUCLEOTIDE SEQUENCE [LARGE SCALE GENOMIC DNA]</scope>
    <source>
        <strain evidence="2">IIBBL 274-1</strain>
    </source>
</reference>
<dbReference type="Pfam" id="PF01814">
    <property type="entry name" value="Hemerythrin"/>
    <property type="match status" value="1"/>
</dbReference>
<dbReference type="RefSeq" id="WP_114072551.1">
    <property type="nucleotide sequence ID" value="NZ_CP029554.1"/>
</dbReference>
<dbReference type="InterPro" id="IPR012312">
    <property type="entry name" value="Hemerythrin-like"/>
</dbReference>
<protein>
    <submittedName>
        <fullName evidence="2">Hemerythrin</fullName>
    </submittedName>
</protein>
<dbReference type="GO" id="GO:0005886">
    <property type="term" value="C:plasma membrane"/>
    <property type="evidence" value="ECO:0007669"/>
    <property type="project" value="TreeGrafter"/>
</dbReference>
<organism evidence="2 3">
    <name type="scientific">Chromobacterium phragmitis</name>
    <dbReference type="NCBI Taxonomy" id="2202141"/>
    <lineage>
        <taxon>Bacteria</taxon>
        <taxon>Pseudomonadati</taxon>
        <taxon>Pseudomonadota</taxon>
        <taxon>Betaproteobacteria</taxon>
        <taxon>Neisseriales</taxon>
        <taxon>Chromobacteriaceae</taxon>
        <taxon>Chromobacterium</taxon>
    </lineage>
</organism>
<proteinExistence type="predicted"/>
<sequence>MKPIEFLTGQHRDCDARFSDVEQAVRGGGWAVADEAFAVFRADMEAHFRLEEERLFPAFEQASGMRAGPTAVMRAEHAQIRQLLDGMGAALAARDGDGCLAEADTLLILAQQHNMKEENILYPMCARCLPDLSALLEEAGHAA</sequence>
<evidence type="ECO:0000313" key="2">
    <source>
        <dbReference type="EMBL" id="AXE33451.1"/>
    </source>
</evidence>
<feature type="domain" description="Hemerythrin-like" evidence="1">
    <location>
        <begin position="3"/>
        <end position="125"/>
    </location>
</feature>
<dbReference type="Gene3D" id="1.20.120.520">
    <property type="entry name" value="nmb1532 protein domain like"/>
    <property type="match status" value="1"/>
</dbReference>
<evidence type="ECO:0000259" key="1">
    <source>
        <dbReference type="Pfam" id="PF01814"/>
    </source>
</evidence>
<dbReference type="EMBL" id="CP029554">
    <property type="protein sequence ID" value="AXE33451.1"/>
    <property type="molecule type" value="Genomic_DNA"/>
</dbReference>
<gene>
    <name evidence="2" type="ORF">DK843_03450</name>
</gene>
<accession>A0A344UDV3</accession>
<dbReference type="PANTHER" id="PTHR39966">
    <property type="entry name" value="BLL2471 PROTEIN-RELATED"/>
    <property type="match status" value="1"/>
</dbReference>
<name>A0A344UDV3_9NEIS</name>
<dbReference type="KEGG" id="chrb:DK843_03450"/>
<dbReference type="AlphaFoldDB" id="A0A344UDV3"/>
<dbReference type="PANTHER" id="PTHR39966:SF3">
    <property type="entry name" value="DUF438 DOMAIN-CONTAINING PROTEIN"/>
    <property type="match status" value="1"/>
</dbReference>
<evidence type="ECO:0000313" key="3">
    <source>
        <dbReference type="Proteomes" id="UP000252038"/>
    </source>
</evidence>